<dbReference type="AlphaFoldDB" id="A0ABD6B7Z2"/>
<evidence type="ECO:0000313" key="3">
    <source>
        <dbReference type="Proteomes" id="UP001597111"/>
    </source>
</evidence>
<comment type="caution">
    <text evidence="2">The sequence shown here is derived from an EMBL/GenBank/DDBJ whole genome shotgun (WGS) entry which is preliminary data.</text>
</comment>
<organism evidence="2 3">
    <name type="scientific">Halolamina salina</name>
    <dbReference type="NCBI Taxonomy" id="1220023"/>
    <lineage>
        <taxon>Archaea</taxon>
        <taxon>Methanobacteriati</taxon>
        <taxon>Methanobacteriota</taxon>
        <taxon>Stenosarchaea group</taxon>
        <taxon>Halobacteria</taxon>
        <taxon>Halobacteriales</taxon>
        <taxon>Haloferacaceae</taxon>
    </lineage>
</organism>
<evidence type="ECO:0000256" key="1">
    <source>
        <dbReference type="SAM" id="MobiDB-lite"/>
    </source>
</evidence>
<feature type="compositionally biased region" description="Polar residues" evidence="1">
    <location>
        <begin position="1"/>
        <end position="24"/>
    </location>
</feature>
<dbReference type="RefSeq" id="WP_379730754.1">
    <property type="nucleotide sequence ID" value="NZ_JBHSWZ010000020.1"/>
</dbReference>
<accession>A0ABD6B7Z2</accession>
<dbReference type="EMBL" id="JBHUDH010000103">
    <property type="protein sequence ID" value="MFD1526522.1"/>
    <property type="molecule type" value="Genomic_DNA"/>
</dbReference>
<dbReference type="Proteomes" id="UP001597111">
    <property type="component" value="Unassembled WGS sequence"/>
</dbReference>
<evidence type="ECO:0000313" key="2">
    <source>
        <dbReference type="EMBL" id="MFD1526522.1"/>
    </source>
</evidence>
<proteinExistence type="predicted"/>
<keyword evidence="3" id="KW-1185">Reference proteome</keyword>
<sequence length="116" mass="12665">MSRQSVPLVSLRSRQTAASTTAPLTRNAAPKIGTVLRVFSASILTPSQACWRDGEQHRGEVPPDLALVDEIGRARADPRAERAPEMVNLEDVRTDCDRGGHTQFNRQHGPSSSCFV</sequence>
<gene>
    <name evidence="2" type="ORF">ACFR9S_09455</name>
</gene>
<reference evidence="2 3" key="1">
    <citation type="journal article" date="2019" name="Int. J. Syst. Evol. Microbiol.">
        <title>The Global Catalogue of Microorganisms (GCM) 10K type strain sequencing project: providing services to taxonomists for standard genome sequencing and annotation.</title>
        <authorList>
            <consortium name="The Broad Institute Genomics Platform"/>
            <consortium name="The Broad Institute Genome Sequencing Center for Infectious Disease"/>
            <person name="Wu L."/>
            <person name="Ma J."/>
        </authorList>
    </citation>
    <scope>NUCLEOTIDE SEQUENCE [LARGE SCALE GENOMIC DNA]</scope>
    <source>
        <strain evidence="2 3">CGMCC 1.12285</strain>
    </source>
</reference>
<feature type="region of interest" description="Disordered" evidence="1">
    <location>
        <begin position="1"/>
        <end position="26"/>
    </location>
</feature>
<name>A0ABD6B7Z2_9EURY</name>
<protein>
    <submittedName>
        <fullName evidence="2">Uncharacterized protein</fullName>
    </submittedName>
</protein>